<dbReference type="Gene3D" id="2.30.22.10">
    <property type="entry name" value="Head domain of nucleotide exchange factor GrpE"/>
    <property type="match status" value="1"/>
</dbReference>
<feature type="region of interest" description="Disordered" evidence="4">
    <location>
        <begin position="38"/>
        <end position="100"/>
    </location>
</feature>
<organism evidence="5 6">
    <name type="scientific">Coccomyxa viridis</name>
    <dbReference type="NCBI Taxonomy" id="1274662"/>
    <lineage>
        <taxon>Eukaryota</taxon>
        <taxon>Viridiplantae</taxon>
        <taxon>Chlorophyta</taxon>
        <taxon>core chlorophytes</taxon>
        <taxon>Trebouxiophyceae</taxon>
        <taxon>Trebouxiophyceae incertae sedis</taxon>
        <taxon>Coccomyxaceae</taxon>
        <taxon>Coccomyxa</taxon>
    </lineage>
</organism>
<evidence type="ECO:0000256" key="4">
    <source>
        <dbReference type="SAM" id="MobiDB-lite"/>
    </source>
</evidence>
<evidence type="ECO:0000256" key="2">
    <source>
        <dbReference type="ARBA" id="ARBA00023186"/>
    </source>
</evidence>
<dbReference type="PANTHER" id="PTHR21237:SF23">
    <property type="entry name" value="GRPE PROTEIN HOMOLOG, MITOCHONDRIAL"/>
    <property type="match status" value="1"/>
</dbReference>
<dbReference type="CDD" id="cd00446">
    <property type="entry name" value="GrpE"/>
    <property type="match status" value="1"/>
</dbReference>
<dbReference type="GO" id="GO:0006457">
    <property type="term" value="P:protein folding"/>
    <property type="evidence" value="ECO:0007669"/>
    <property type="project" value="InterPro"/>
</dbReference>
<dbReference type="Proteomes" id="UP001314263">
    <property type="component" value="Unassembled WGS sequence"/>
</dbReference>
<dbReference type="GO" id="GO:0051082">
    <property type="term" value="F:unfolded protein binding"/>
    <property type="evidence" value="ECO:0007669"/>
    <property type="project" value="TreeGrafter"/>
</dbReference>
<dbReference type="InterPro" id="IPR013805">
    <property type="entry name" value="GrpE_CC"/>
</dbReference>
<dbReference type="GO" id="GO:0030150">
    <property type="term" value="P:protein import into mitochondrial matrix"/>
    <property type="evidence" value="ECO:0007669"/>
    <property type="project" value="TreeGrafter"/>
</dbReference>
<reference evidence="5 6" key="1">
    <citation type="submission" date="2023-10" db="EMBL/GenBank/DDBJ databases">
        <authorList>
            <person name="Maclean D."/>
            <person name="Macfadyen A."/>
        </authorList>
    </citation>
    <scope>NUCLEOTIDE SEQUENCE [LARGE SCALE GENOMIC DNA]</scope>
</reference>
<evidence type="ECO:0000313" key="5">
    <source>
        <dbReference type="EMBL" id="CAK0780663.1"/>
    </source>
</evidence>
<dbReference type="SUPFAM" id="SSF58014">
    <property type="entry name" value="Coiled-coil domain of nucleotide exchange factor GrpE"/>
    <property type="match status" value="1"/>
</dbReference>
<dbReference type="PRINTS" id="PR00773">
    <property type="entry name" value="GRPEPROTEIN"/>
</dbReference>
<dbReference type="GO" id="GO:0042803">
    <property type="term" value="F:protein homodimerization activity"/>
    <property type="evidence" value="ECO:0007669"/>
    <property type="project" value="InterPro"/>
</dbReference>
<gene>
    <name evidence="5" type="ORF">CVIRNUC_005131</name>
</gene>
<feature type="compositionally biased region" description="Low complexity" evidence="4">
    <location>
        <begin position="54"/>
        <end position="65"/>
    </location>
</feature>
<dbReference type="SUPFAM" id="SSF51064">
    <property type="entry name" value="Head domain of nucleotide exchange factor GrpE"/>
    <property type="match status" value="1"/>
</dbReference>
<accession>A0AAV1I3P6</accession>
<dbReference type="AlphaFoldDB" id="A0AAV1I3P6"/>
<evidence type="ECO:0000313" key="6">
    <source>
        <dbReference type="Proteomes" id="UP001314263"/>
    </source>
</evidence>
<dbReference type="HAMAP" id="MF_01151">
    <property type="entry name" value="GrpE"/>
    <property type="match status" value="1"/>
</dbReference>
<evidence type="ECO:0000256" key="1">
    <source>
        <dbReference type="ARBA" id="ARBA00009054"/>
    </source>
</evidence>
<dbReference type="InterPro" id="IPR000740">
    <property type="entry name" value="GrpE"/>
</dbReference>
<dbReference type="EMBL" id="CAUYUE010000006">
    <property type="protein sequence ID" value="CAK0780663.1"/>
    <property type="molecule type" value="Genomic_DNA"/>
</dbReference>
<dbReference type="GO" id="GO:0001405">
    <property type="term" value="C:PAM complex, Tim23 associated import motor"/>
    <property type="evidence" value="ECO:0007669"/>
    <property type="project" value="TreeGrafter"/>
</dbReference>
<proteinExistence type="inferred from homology"/>
<sequence length="250" mass="26625">MALGRTVQEAGIESKSTAAQLSMRAFDYGHSARLFSARSSRTAAKQGNAEQDPAAEVAEESAATEIPGDSSSASTDGLPESTADTGEHEAELQARREEVEDLKDKLARSLADMENLRERTARATEQSRTFAIQKFVSGLLGVADDMERALESVPADAQQHKDPAALLQGLRGGIALTHKTLEKALNANGVQKLTAEVGQKLDPNQHEAMFDIPNPDAEPGTIAVIVKPGYTLNGRVIRPVEVGTVRAVKG</sequence>
<comment type="caution">
    <text evidence="5">The sequence shown here is derived from an EMBL/GenBank/DDBJ whole genome shotgun (WGS) entry which is preliminary data.</text>
</comment>
<feature type="compositionally biased region" description="Polar residues" evidence="4">
    <location>
        <begin position="38"/>
        <end position="49"/>
    </location>
</feature>
<dbReference type="InterPro" id="IPR009012">
    <property type="entry name" value="GrpE_head"/>
</dbReference>
<dbReference type="GO" id="GO:0051087">
    <property type="term" value="F:protein-folding chaperone binding"/>
    <property type="evidence" value="ECO:0007669"/>
    <property type="project" value="InterPro"/>
</dbReference>
<dbReference type="Pfam" id="PF01025">
    <property type="entry name" value="GrpE"/>
    <property type="match status" value="1"/>
</dbReference>
<protein>
    <recommendedName>
        <fullName evidence="7">GrpE protein homolog</fullName>
    </recommendedName>
</protein>
<evidence type="ECO:0000256" key="3">
    <source>
        <dbReference type="RuleBase" id="RU004478"/>
    </source>
</evidence>
<keyword evidence="6" id="KW-1185">Reference proteome</keyword>
<name>A0AAV1I3P6_9CHLO</name>
<comment type="similarity">
    <text evidence="1 3">Belongs to the GrpE family.</text>
</comment>
<feature type="compositionally biased region" description="Basic and acidic residues" evidence="4">
    <location>
        <begin position="85"/>
        <end position="100"/>
    </location>
</feature>
<dbReference type="PANTHER" id="PTHR21237">
    <property type="entry name" value="GRPE PROTEIN"/>
    <property type="match status" value="1"/>
</dbReference>
<dbReference type="Gene3D" id="3.90.20.20">
    <property type="match status" value="1"/>
</dbReference>
<dbReference type="GO" id="GO:0000774">
    <property type="term" value="F:adenyl-nucleotide exchange factor activity"/>
    <property type="evidence" value="ECO:0007669"/>
    <property type="project" value="InterPro"/>
</dbReference>
<keyword evidence="2" id="KW-0143">Chaperone</keyword>
<evidence type="ECO:0008006" key="7">
    <source>
        <dbReference type="Google" id="ProtNLM"/>
    </source>
</evidence>